<dbReference type="PANTHER" id="PTHR36434:SF1">
    <property type="entry name" value="MEMBRANE PROTEASE YUGP-RELATED"/>
    <property type="match status" value="1"/>
</dbReference>
<reference evidence="2" key="1">
    <citation type="submission" date="2023-08" db="EMBL/GenBank/DDBJ databases">
        <title>Comparative genomics and taxonomic characterization of three novel marine species of genus Marivirga.</title>
        <authorList>
            <person name="Muhammad N."/>
            <person name="Kim S.-G."/>
        </authorList>
    </citation>
    <scope>NUCLEOTIDE SEQUENCE</scope>
    <source>
        <strain evidence="2">BKB1-2</strain>
    </source>
</reference>
<dbReference type="InterPro" id="IPR007395">
    <property type="entry name" value="Zn_peptidase_2"/>
</dbReference>
<dbReference type="EMBL" id="CP129968">
    <property type="protein sequence ID" value="WNB17754.1"/>
    <property type="molecule type" value="Genomic_DNA"/>
</dbReference>
<accession>A0AA52EZX6</accession>
<name>A0AA52EZX6_9BACT</name>
<gene>
    <name evidence="2" type="ORF">QYS47_15580</name>
</gene>
<dbReference type="AlphaFoldDB" id="A0AA52EZX6"/>
<sequence length="231" mass="25470">MFLIVIVIGFTIISYSVNARLKSKFKKYSQISLSSGISGKEAAEKMLRDNGIHDVQVMSVEGQLTDHYNPAKKTVNLSSDVYHGRSAAAVAVAAHEVGHAVQHAQAYSFLELRSALVPLQNVSAKIINFVFMAMLFGAFFIQGLFSFELAMMVIIGCYTVFTLFAFITLPVEYDASKRGLAWMTSSGVTTSQEHDMAKDSLKWAARTYLVAAIGSLVTLLYYVMMFMGSRD</sequence>
<feature type="transmembrane region" description="Helical" evidence="1">
    <location>
        <begin position="152"/>
        <end position="171"/>
    </location>
</feature>
<dbReference type="Proteomes" id="UP001232019">
    <property type="component" value="Chromosome"/>
</dbReference>
<dbReference type="KEGG" id="marp:QYS47_15580"/>
<dbReference type="Pfam" id="PF04298">
    <property type="entry name" value="Zn_peptidase_2"/>
    <property type="match status" value="1"/>
</dbReference>
<keyword evidence="1" id="KW-0812">Transmembrane</keyword>
<keyword evidence="1" id="KW-0472">Membrane</keyword>
<proteinExistence type="predicted"/>
<organism evidence="2">
    <name type="scientific">Marivirga arenosa</name>
    <dbReference type="NCBI Taxonomy" id="3059076"/>
    <lineage>
        <taxon>Bacteria</taxon>
        <taxon>Pseudomonadati</taxon>
        <taxon>Bacteroidota</taxon>
        <taxon>Cytophagia</taxon>
        <taxon>Cytophagales</taxon>
        <taxon>Marivirgaceae</taxon>
        <taxon>Marivirga</taxon>
    </lineage>
</organism>
<feature type="transmembrane region" description="Helical" evidence="1">
    <location>
        <begin position="203"/>
        <end position="223"/>
    </location>
</feature>
<keyword evidence="1" id="KW-1133">Transmembrane helix</keyword>
<evidence type="ECO:0000256" key="1">
    <source>
        <dbReference type="SAM" id="Phobius"/>
    </source>
</evidence>
<evidence type="ECO:0000313" key="2">
    <source>
        <dbReference type="EMBL" id="WNB17754.1"/>
    </source>
</evidence>
<dbReference type="RefSeq" id="WP_322347256.1">
    <property type="nucleotide sequence ID" value="NZ_CP129968.2"/>
</dbReference>
<dbReference type="PANTHER" id="PTHR36434">
    <property type="entry name" value="MEMBRANE PROTEASE YUGP-RELATED"/>
    <property type="match status" value="1"/>
</dbReference>
<feature type="transmembrane region" description="Helical" evidence="1">
    <location>
        <begin position="126"/>
        <end position="145"/>
    </location>
</feature>
<protein>
    <submittedName>
        <fullName evidence="2">Zinc metallopeptidase</fullName>
    </submittedName>
</protein>